<dbReference type="GO" id="GO:0005886">
    <property type="term" value="C:plasma membrane"/>
    <property type="evidence" value="ECO:0007669"/>
    <property type="project" value="UniProtKB-SubCell"/>
</dbReference>
<evidence type="ECO:0000256" key="6">
    <source>
        <dbReference type="ARBA" id="ARBA00022967"/>
    </source>
</evidence>
<name>A0A727CVA6_SALTM</name>
<dbReference type="InterPro" id="IPR027417">
    <property type="entry name" value="P-loop_NTPase"/>
</dbReference>
<reference evidence="9" key="1">
    <citation type="journal article" date="2018" name="Genome Biol.">
        <title>SKESA: strategic k-mer extension for scrupulous assemblies.</title>
        <authorList>
            <person name="Souvorov A."/>
            <person name="Agarwala R."/>
            <person name="Lipman D.J."/>
        </authorList>
    </citation>
    <scope>NUCLEOTIDE SEQUENCE</scope>
    <source>
        <strain evidence="9">Salmonella enterica</strain>
    </source>
</reference>
<comment type="catalytic activity">
    <reaction evidence="8">
        <text>D-galactose(out) + ATP + H2O = D-galactose(in) + ADP + phosphate + H(+)</text>
        <dbReference type="Rhea" id="RHEA:60156"/>
        <dbReference type="ChEBI" id="CHEBI:4139"/>
        <dbReference type="ChEBI" id="CHEBI:15377"/>
        <dbReference type="ChEBI" id="CHEBI:15378"/>
        <dbReference type="ChEBI" id="CHEBI:30616"/>
        <dbReference type="ChEBI" id="CHEBI:43474"/>
        <dbReference type="ChEBI" id="CHEBI:456216"/>
        <dbReference type="EC" id="7.5.2.11"/>
    </reaction>
</comment>
<comment type="subcellular location">
    <subcellularLocation>
        <location evidence="8">Cell inner membrane</location>
        <topology evidence="8">Peripheral membrane protein</topology>
    </subcellularLocation>
</comment>
<keyword evidence="6 8" id="KW-1278">Translocase</keyword>
<keyword evidence="8" id="KW-0997">Cell inner membrane</keyword>
<dbReference type="AlphaFoldDB" id="A0A727CVA6"/>
<comment type="caution">
    <text evidence="9">The sequence shown here is derived from an EMBL/GenBank/DDBJ whole genome shotgun (WGS) entry which is preliminary data.</text>
</comment>
<keyword evidence="5 8" id="KW-0067">ATP-binding</keyword>
<dbReference type="SUPFAM" id="SSF52540">
    <property type="entry name" value="P-loop containing nucleoside triphosphate hydrolases"/>
    <property type="match status" value="1"/>
</dbReference>
<reference evidence="9" key="2">
    <citation type="submission" date="2018-07" db="EMBL/GenBank/DDBJ databases">
        <authorList>
            <consortium name="NCBI Pathogen Detection Project"/>
        </authorList>
    </citation>
    <scope>NUCLEOTIDE SEQUENCE</scope>
    <source>
        <strain evidence="9">Salmonella enterica</strain>
    </source>
</reference>
<evidence type="ECO:0000256" key="3">
    <source>
        <dbReference type="ARBA" id="ARBA00022737"/>
    </source>
</evidence>
<evidence type="ECO:0000256" key="2">
    <source>
        <dbReference type="ARBA" id="ARBA00022475"/>
    </source>
</evidence>
<feature type="non-terminal residue" evidence="9">
    <location>
        <position position="51"/>
    </location>
</feature>
<comment type="function">
    <text evidence="8">Part of an ABC transporter complex involved in carbohydrate import. Could be involved in ribose, galactose and/or methyl galactoside import. Responsible for energy coupling to the transport system.</text>
</comment>
<evidence type="ECO:0000256" key="4">
    <source>
        <dbReference type="ARBA" id="ARBA00022741"/>
    </source>
</evidence>
<dbReference type="PANTHER" id="PTHR43790:SF7">
    <property type="entry name" value="GALACTOSE_METHYL GALACTOSIDE IMPORT ATP-BINDING PROTEIN MGLA"/>
    <property type="match status" value="1"/>
</dbReference>
<dbReference type="GO" id="GO:0043211">
    <property type="term" value="F:ABC-type carbohydrate transporter activity"/>
    <property type="evidence" value="ECO:0007669"/>
    <property type="project" value="UniProtKB-UniRule"/>
</dbReference>
<evidence type="ECO:0000256" key="7">
    <source>
        <dbReference type="ARBA" id="ARBA00023136"/>
    </source>
</evidence>
<dbReference type="GO" id="GO:0005524">
    <property type="term" value="F:ATP binding"/>
    <property type="evidence" value="ECO:0007669"/>
    <property type="project" value="UniProtKB-UniRule"/>
</dbReference>
<dbReference type="EMBL" id="DAARCM010000026">
    <property type="protein sequence ID" value="HAE1857217.1"/>
    <property type="molecule type" value="Genomic_DNA"/>
</dbReference>
<keyword evidence="4 8" id="KW-0547">Nucleotide-binding</keyword>
<evidence type="ECO:0000256" key="5">
    <source>
        <dbReference type="ARBA" id="ARBA00022840"/>
    </source>
</evidence>
<evidence type="ECO:0000256" key="8">
    <source>
        <dbReference type="RuleBase" id="RU367029"/>
    </source>
</evidence>
<dbReference type="InterPro" id="IPR050107">
    <property type="entry name" value="ABC_carbohydrate_import_ATPase"/>
</dbReference>
<keyword evidence="2" id="KW-1003">Cell membrane</keyword>
<dbReference type="Gene3D" id="3.40.50.300">
    <property type="entry name" value="P-loop containing nucleotide triphosphate hydrolases"/>
    <property type="match status" value="1"/>
</dbReference>
<proteinExistence type="inferred from homology"/>
<keyword evidence="8" id="KW-0762">Sugar transport</keyword>
<dbReference type="PANTHER" id="PTHR43790">
    <property type="entry name" value="CARBOHYDRATE TRANSPORT ATP-BINDING PROTEIN MG119-RELATED"/>
    <property type="match status" value="1"/>
</dbReference>
<accession>A0A727CVA6</accession>
<protein>
    <recommendedName>
        <fullName evidence="8">Ribose/galactose/methyl galactoside import ATP-binding protein</fullName>
        <ecNumber evidence="8">7.5.2.11</ecNumber>
    </recommendedName>
</protein>
<dbReference type="EC" id="7.5.2.11" evidence="8"/>
<sequence length="51" mass="5378">MGSTISPPSGEYLLEMRGINKSFPGVKALDNVNLNVRPHSIHALMGENGAG</sequence>
<keyword evidence="7 8" id="KW-0472">Membrane</keyword>
<evidence type="ECO:0000313" key="9">
    <source>
        <dbReference type="EMBL" id="HAE1857217.1"/>
    </source>
</evidence>
<keyword evidence="1 8" id="KW-0813">Transport</keyword>
<comment type="similarity">
    <text evidence="8">Belongs to the ABC transporter superfamily.</text>
</comment>
<organism evidence="9">
    <name type="scientific">Salmonella typhimurium</name>
    <dbReference type="NCBI Taxonomy" id="90371"/>
    <lineage>
        <taxon>Bacteria</taxon>
        <taxon>Pseudomonadati</taxon>
        <taxon>Pseudomonadota</taxon>
        <taxon>Gammaproteobacteria</taxon>
        <taxon>Enterobacterales</taxon>
        <taxon>Enterobacteriaceae</taxon>
        <taxon>Salmonella</taxon>
    </lineage>
</organism>
<evidence type="ECO:0000256" key="1">
    <source>
        <dbReference type="ARBA" id="ARBA00022448"/>
    </source>
</evidence>
<keyword evidence="3" id="KW-0677">Repeat</keyword>
<gene>
    <name evidence="9" type="ORF">G3V21_001832</name>
</gene>